<comment type="caution">
    <text evidence="1">The sequence shown here is derived from an EMBL/GenBank/DDBJ whole genome shotgun (WGS) entry which is preliminary data.</text>
</comment>
<dbReference type="EMBL" id="LQPJ01000099">
    <property type="protein sequence ID" value="ORW25168.1"/>
    <property type="molecule type" value="Genomic_DNA"/>
</dbReference>
<evidence type="ECO:0000313" key="2">
    <source>
        <dbReference type="Proteomes" id="UP000193529"/>
    </source>
</evidence>
<accession>A0A1X1ZPI6</accession>
<sequence length="96" mass="10601">MATGENAGVPQRLLLEVPVPQRLSDETITQLCDTVSARLRYLLSCEFQRRSSVRLQVRIDARKAARAARLDAAARRAEAEEAQALAAAAQRRRVTA</sequence>
<reference evidence="1 2" key="1">
    <citation type="submission" date="2016-01" db="EMBL/GenBank/DDBJ databases">
        <title>The new phylogeny of the genus Mycobacterium.</title>
        <authorList>
            <person name="Tarcisio F."/>
            <person name="Conor M."/>
            <person name="Antonella G."/>
            <person name="Elisabetta G."/>
            <person name="Giulia F.S."/>
            <person name="Sara T."/>
            <person name="Anna F."/>
            <person name="Clotilde B."/>
            <person name="Roberto B."/>
            <person name="Veronica D.S."/>
            <person name="Fabio R."/>
            <person name="Monica P."/>
            <person name="Olivier J."/>
            <person name="Enrico T."/>
            <person name="Nicola S."/>
        </authorList>
    </citation>
    <scope>NUCLEOTIDE SEQUENCE [LARGE SCALE GENOMIC DNA]</scope>
    <source>
        <strain evidence="1 2">DSM 44572</strain>
    </source>
</reference>
<proteinExistence type="predicted"/>
<gene>
    <name evidence="1" type="ORF">AWC19_08245</name>
</gene>
<protein>
    <submittedName>
        <fullName evidence="1">Uncharacterized protein</fullName>
    </submittedName>
</protein>
<dbReference type="RefSeq" id="WP_085078418.1">
    <property type="nucleotide sequence ID" value="NZ_LQPJ01000099.1"/>
</dbReference>
<evidence type="ECO:0000313" key="1">
    <source>
        <dbReference type="EMBL" id="ORW25168.1"/>
    </source>
</evidence>
<organism evidence="1 2">
    <name type="scientific">Mycobacterium palustre</name>
    <dbReference type="NCBI Taxonomy" id="153971"/>
    <lineage>
        <taxon>Bacteria</taxon>
        <taxon>Bacillati</taxon>
        <taxon>Actinomycetota</taxon>
        <taxon>Actinomycetes</taxon>
        <taxon>Mycobacteriales</taxon>
        <taxon>Mycobacteriaceae</taxon>
        <taxon>Mycobacterium</taxon>
        <taxon>Mycobacterium simiae complex</taxon>
    </lineage>
</organism>
<name>A0A1X1ZPI6_9MYCO</name>
<dbReference type="Proteomes" id="UP000193529">
    <property type="component" value="Unassembled WGS sequence"/>
</dbReference>
<keyword evidence="2" id="KW-1185">Reference proteome</keyword>
<dbReference type="AlphaFoldDB" id="A0A1X1ZPI6"/>